<dbReference type="GO" id="GO:0016020">
    <property type="term" value="C:membrane"/>
    <property type="evidence" value="ECO:0007669"/>
    <property type="project" value="TreeGrafter"/>
</dbReference>
<dbReference type="PANTHER" id="PTHR23028:SF53">
    <property type="entry name" value="ACYL_TRANSF_3 DOMAIN-CONTAINING PROTEIN"/>
    <property type="match status" value="1"/>
</dbReference>
<dbReference type="OrthoDB" id="9796461at2"/>
<dbReference type="InterPro" id="IPR050879">
    <property type="entry name" value="Acyltransferase_3"/>
</dbReference>
<keyword evidence="1" id="KW-0012">Acyltransferase</keyword>
<protein>
    <submittedName>
        <fullName evidence="1">Acyltransferase</fullName>
    </submittedName>
</protein>
<dbReference type="Proteomes" id="UP000092631">
    <property type="component" value="Chromosome"/>
</dbReference>
<evidence type="ECO:0000313" key="1">
    <source>
        <dbReference type="EMBL" id="ANU57698.1"/>
    </source>
</evidence>
<keyword evidence="2" id="KW-1185">Reference proteome</keyword>
<accession>A0A1C7GYK5</accession>
<reference evidence="2" key="1">
    <citation type="submission" date="2016-04" db="EMBL/GenBank/DDBJ databases">
        <title>Complete Genome Sequences of Twelve Strains of a Stable Defined Moderately Diverse Mouse Microbiota 2 (sDMDMm2).</title>
        <authorList>
            <person name="Uchimura Y."/>
            <person name="Wyss M."/>
            <person name="Brugiroux S."/>
            <person name="Limenitakis J.P."/>
            <person name="Stecher B."/>
            <person name="McCoy K.D."/>
            <person name="Macpherson A.J."/>
        </authorList>
    </citation>
    <scope>NUCLEOTIDE SEQUENCE [LARGE SCALE GENOMIC DNA]</scope>
    <source>
        <strain evidence="2">I48</strain>
    </source>
</reference>
<proteinExistence type="predicted"/>
<dbReference type="InterPro" id="IPR002656">
    <property type="entry name" value="Acyl_transf_3_dom"/>
</dbReference>
<dbReference type="EMBL" id="CP015401">
    <property type="protein sequence ID" value="ANU57698.1"/>
    <property type="molecule type" value="Genomic_DNA"/>
</dbReference>
<name>A0A1C7GYK5_9BACE</name>
<organism evidence="1 2">
    <name type="scientific">Bacteroides caecimuris</name>
    <dbReference type="NCBI Taxonomy" id="1796613"/>
    <lineage>
        <taxon>Bacteria</taxon>
        <taxon>Pseudomonadati</taxon>
        <taxon>Bacteroidota</taxon>
        <taxon>Bacteroidia</taxon>
        <taxon>Bacteroidales</taxon>
        <taxon>Bacteroidaceae</taxon>
        <taxon>Bacteroides</taxon>
    </lineage>
</organism>
<dbReference type="Pfam" id="PF01757">
    <property type="entry name" value="Acyl_transf_3"/>
    <property type="match status" value="1"/>
</dbReference>
<dbReference type="KEGG" id="bcae:A4V03_09050"/>
<dbReference type="RefSeq" id="WP_065538674.1">
    <property type="nucleotide sequence ID" value="NZ_CP015401.2"/>
</dbReference>
<dbReference type="AlphaFoldDB" id="A0A1C7GYK5"/>
<sequence length="278" mass="32954">MIFFAISGFFYAHNELFSFNNYIRGLVKKVKRIYPAYIVTMILAFVMCNLSLDYIRINFTEWSNSFWQSRVPLFELIKQLFILIPSDTKLLNPPVWYMVVEVRMFILMPLIVYFANRFSYKWKLLVYIAFLTLGLFVYRFLFCFIIGLLMHLFIDNSVKFRNWLSHSRINSLFLLLTSIIMLDVRNIFLGDDSTLLLFIQSIAAAMIVAVVYLNRFKCLSFKPIVYMGNISYEFYLIHFVVLLSFKTLETFFVLYIILSLLVSIMLAIIINKLVNDLW</sequence>
<dbReference type="GeneID" id="95972284"/>
<dbReference type="GO" id="GO:0000271">
    <property type="term" value="P:polysaccharide biosynthetic process"/>
    <property type="evidence" value="ECO:0007669"/>
    <property type="project" value="TreeGrafter"/>
</dbReference>
<dbReference type="PANTHER" id="PTHR23028">
    <property type="entry name" value="ACETYLTRANSFERASE"/>
    <property type="match status" value="1"/>
</dbReference>
<keyword evidence="1" id="KW-0808">Transferase</keyword>
<dbReference type="GO" id="GO:0016747">
    <property type="term" value="F:acyltransferase activity, transferring groups other than amino-acyl groups"/>
    <property type="evidence" value="ECO:0007669"/>
    <property type="project" value="InterPro"/>
</dbReference>
<evidence type="ECO:0000313" key="2">
    <source>
        <dbReference type="Proteomes" id="UP000092631"/>
    </source>
</evidence>
<gene>
    <name evidence="1" type="ORF">A4V03_09050</name>
</gene>